<dbReference type="PANTHER" id="PTHR43539:SF68">
    <property type="entry name" value="FLAVIN-BINDING MONOOXYGENASE-LIKE PROTEIN (AFU_ORTHOLOGUE AFUA_4G09220)"/>
    <property type="match status" value="1"/>
</dbReference>
<name>A0ABN2MJ75_9PSEU</name>
<dbReference type="InterPro" id="IPR036188">
    <property type="entry name" value="FAD/NAD-bd_sf"/>
</dbReference>
<keyword evidence="1" id="KW-0560">Oxidoreductase</keyword>
<sequence length="585" mass="63060">MTSTIPVEVDRPVDGGAELATWLQRFALGVHRGVASASAAESLFVEAGWWRDLLTLCWDLRTFAGRDAVATALDSFDTSGWTAFAVDTGSDVTVAEEGGTTVVSGFFTFGTSEIDGRGFVRLLDDGSGTWKAWTLLTQVDGLRGVDEPVGARRPLGLEPVAVDGRERWWDAHRHAEIEFADSDPEVVVVGAGQAGLAVAAQLTVLGVPTLVLESHDRIGDGWRRRYPSLTLHDPIWANRLPFLDYPQTWPVFMPRSKFAAWLEAYAESLDLNVWTGCADTEISRSGAGEWTVRTTRDGLERVLRPRDVVVATGLNGTPTIPEIDGMAGFGGSVTHSSTFAGGQEWKGRRAVVVGAGTSAHDIAQDLCEQGAEVTLVQRSGTLPVSRDFAAMAYVGKFDEAGPPLADADMAWNSMPWNLLIQLTSDQTVWREAHAELLDALARTDYEVEYGGGIMARYLTGVNGYYLDVGALGLIADGRIRVKQGVPIESAGADSLTFADGDTVPADLVVFATGYGSMRDAVRDVVGEAAEGIGSIHELDDEGELTSVWRPTGVPGLWIMLGNIQMVRYYSRVLALQIKARQLGLV</sequence>
<keyword evidence="3" id="KW-1185">Reference proteome</keyword>
<dbReference type="Proteomes" id="UP001500449">
    <property type="component" value="Unassembled WGS sequence"/>
</dbReference>
<dbReference type="Pfam" id="PF13738">
    <property type="entry name" value="Pyr_redox_3"/>
    <property type="match status" value="1"/>
</dbReference>
<organism evidence="2 3">
    <name type="scientific">Pseudonocardia ailaonensis</name>
    <dbReference type="NCBI Taxonomy" id="367279"/>
    <lineage>
        <taxon>Bacteria</taxon>
        <taxon>Bacillati</taxon>
        <taxon>Actinomycetota</taxon>
        <taxon>Actinomycetes</taxon>
        <taxon>Pseudonocardiales</taxon>
        <taxon>Pseudonocardiaceae</taxon>
        <taxon>Pseudonocardia</taxon>
    </lineage>
</organism>
<dbReference type="EMBL" id="BAAAQK010000001">
    <property type="protein sequence ID" value="GAA1828372.1"/>
    <property type="molecule type" value="Genomic_DNA"/>
</dbReference>
<evidence type="ECO:0000313" key="3">
    <source>
        <dbReference type="Proteomes" id="UP001500449"/>
    </source>
</evidence>
<proteinExistence type="predicted"/>
<dbReference type="RefSeq" id="WP_344411639.1">
    <property type="nucleotide sequence ID" value="NZ_BAAAQK010000001.1"/>
</dbReference>
<dbReference type="InterPro" id="IPR050982">
    <property type="entry name" value="Auxin_biosynth/cation_transpt"/>
</dbReference>
<dbReference type="Gene3D" id="3.50.50.60">
    <property type="entry name" value="FAD/NAD(P)-binding domain"/>
    <property type="match status" value="1"/>
</dbReference>
<dbReference type="PRINTS" id="PR00411">
    <property type="entry name" value="PNDRDTASEI"/>
</dbReference>
<dbReference type="SUPFAM" id="SSF51905">
    <property type="entry name" value="FAD/NAD(P)-binding domain"/>
    <property type="match status" value="2"/>
</dbReference>
<evidence type="ECO:0000256" key="1">
    <source>
        <dbReference type="ARBA" id="ARBA00023002"/>
    </source>
</evidence>
<protein>
    <submittedName>
        <fullName evidence="2">NAD(P)/FAD-dependent oxidoreductase</fullName>
    </submittedName>
</protein>
<dbReference type="PANTHER" id="PTHR43539">
    <property type="entry name" value="FLAVIN-BINDING MONOOXYGENASE-LIKE PROTEIN (AFU_ORTHOLOGUE AFUA_4G09220)"/>
    <property type="match status" value="1"/>
</dbReference>
<evidence type="ECO:0000313" key="2">
    <source>
        <dbReference type="EMBL" id="GAA1828372.1"/>
    </source>
</evidence>
<gene>
    <name evidence="2" type="ORF">GCM10009836_02650</name>
</gene>
<accession>A0ABN2MJ75</accession>
<reference evidence="2 3" key="1">
    <citation type="journal article" date="2019" name="Int. J. Syst. Evol. Microbiol.">
        <title>The Global Catalogue of Microorganisms (GCM) 10K type strain sequencing project: providing services to taxonomists for standard genome sequencing and annotation.</title>
        <authorList>
            <consortium name="The Broad Institute Genomics Platform"/>
            <consortium name="The Broad Institute Genome Sequencing Center for Infectious Disease"/>
            <person name="Wu L."/>
            <person name="Ma J."/>
        </authorList>
    </citation>
    <scope>NUCLEOTIDE SEQUENCE [LARGE SCALE GENOMIC DNA]</scope>
    <source>
        <strain evidence="2 3">JCM 16009</strain>
    </source>
</reference>
<comment type="caution">
    <text evidence="2">The sequence shown here is derived from an EMBL/GenBank/DDBJ whole genome shotgun (WGS) entry which is preliminary data.</text>
</comment>